<proteinExistence type="predicted"/>
<evidence type="ECO:0000313" key="1">
    <source>
        <dbReference type="EMBL" id="KAJ3478292.1"/>
    </source>
</evidence>
<keyword evidence="2" id="KW-1185">Reference proteome</keyword>
<dbReference type="EMBL" id="JANAKD010001558">
    <property type="protein sequence ID" value="KAJ3478292.1"/>
    <property type="molecule type" value="Genomic_DNA"/>
</dbReference>
<sequence>MRWEICIHTVHDSATAAYSSPTPTSTTVEYQIAFSVPSDSLPGPLPSIEAVESSPKITDLFSRHSAGSEFFMLSKFGVGVYQLDAETMRFAREQRPDIRIPQVYAVYECEHPEYSHTVTYIVMEKIQGETLQSKWLSLTKDEKLGFAQQVKTCLDSLRTIPHEALFACLNKTELQDTLFTSTDPDSDLNGPFKTEQALVASIINKYERNGTDIYVGGETATIQNINQMSQNNKCK</sequence>
<organism evidence="1 2">
    <name type="scientific">Lecanicillium saksenae</name>
    <dbReference type="NCBI Taxonomy" id="468837"/>
    <lineage>
        <taxon>Eukaryota</taxon>
        <taxon>Fungi</taxon>
        <taxon>Dikarya</taxon>
        <taxon>Ascomycota</taxon>
        <taxon>Pezizomycotina</taxon>
        <taxon>Sordariomycetes</taxon>
        <taxon>Hypocreomycetidae</taxon>
        <taxon>Hypocreales</taxon>
        <taxon>Cordycipitaceae</taxon>
        <taxon>Lecanicillium</taxon>
    </lineage>
</organism>
<name>A0ACC1QK08_9HYPO</name>
<evidence type="ECO:0000313" key="2">
    <source>
        <dbReference type="Proteomes" id="UP001148737"/>
    </source>
</evidence>
<protein>
    <submittedName>
        <fullName evidence="1">Uncharacterized protein</fullName>
    </submittedName>
</protein>
<accession>A0ACC1QK08</accession>
<gene>
    <name evidence="1" type="ORF">NLG97_g8618</name>
</gene>
<reference evidence="1" key="1">
    <citation type="submission" date="2022-07" db="EMBL/GenBank/DDBJ databases">
        <title>Genome Sequence of Lecanicillium saksenae.</title>
        <authorList>
            <person name="Buettner E."/>
        </authorList>
    </citation>
    <scope>NUCLEOTIDE SEQUENCE</scope>
    <source>
        <strain evidence="1">VT-O1</strain>
    </source>
</reference>
<comment type="caution">
    <text evidence="1">The sequence shown here is derived from an EMBL/GenBank/DDBJ whole genome shotgun (WGS) entry which is preliminary data.</text>
</comment>
<dbReference type="Proteomes" id="UP001148737">
    <property type="component" value="Unassembled WGS sequence"/>
</dbReference>